<protein>
    <submittedName>
        <fullName evidence="2">Uncharacterized protein</fullName>
    </submittedName>
</protein>
<accession>A0AA39LZP8</accession>
<evidence type="ECO:0000313" key="3">
    <source>
        <dbReference type="Proteomes" id="UP001175271"/>
    </source>
</evidence>
<dbReference type="EMBL" id="JAUCMV010000002">
    <property type="protein sequence ID" value="KAK0415503.1"/>
    <property type="molecule type" value="Genomic_DNA"/>
</dbReference>
<dbReference type="AlphaFoldDB" id="A0AA39LZP8"/>
<comment type="caution">
    <text evidence="2">The sequence shown here is derived from an EMBL/GenBank/DDBJ whole genome shotgun (WGS) entry which is preliminary data.</text>
</comment>
<dbReference type="Proteomes" id="UP001175271">
    <property type="component" value="Unassembled WGS sequence"/>
</dbReference>
<gene>
    <name evidence="2" type="ORF">QR680_011979</name>
</gene>
<feature type="compositionally biased region" description="Polar residues" evidence="1">
    <location>
        <begin position="83"/>
        <end position="92"/>
    </location>
</feature>
<evidence type="ECO:0000313" key="2">
    <source>
        <dbReference type="EMBL" id="KAK0415503.1"/>
    </source>
</evidence>
<evidence type="ECO:0000256" key="1">
    <source>
        <dbReference type="SAM" id="MobiDB-lite"/>
    </source>
</evidence>
<feature type="region of interest" description="Disordered" evidence="1">
    <location>
        <begin position="83"/>
        <end position="109"/>
    </location>
</feature>
<name>A0AA39LZP8_9BILA</name>
<organism evidence="2 3">
    <name type="scientific">Steinernema hermaphroditum</name>
    <dbReference type="NCBI Taxonomy" id="289476"/>
    <lineage>
        <taxon>Eukaryota</taxon>
        <taxon>Metazoa</taxon>
        <taxon>Ecdysozoa</taxon>
        <taxon>Nematoda</taxon>
        <taxon>Chromadorea</taxon>
        <taxon>Rhabditida</taxon>
        <taxon>Tylenchina</taxon>
        <taxon>Panagrolaimomorpha</taxon>
        <taxon>Strongyloidoidea</taxon>
        <taxon>Steinernematidae</taxon>
        <taxon>Steinernema</taxon>
    </lineage>
</organism>
<reference evidence="2" key="1">
    <citation type="submission" date="2023-06" db="EMBL/GenBank/DDBJ databases">
        <title>Genomic analysis of the entomopathogenic nematode Steinernema hermaphroditum.</title>
        <authorList>
            <person name="Schwarz E.M."/>
            <person name="Heppert J.K."/>
            <person name="Baniya A."/>
            <person name="Schwartz H.T."/>
            <person name="Tan C.-H."/>
            <person name="Antoshechkin I."/>
            <person name="Sternberg P.W."/>
            <person name="Goodrich-Blair H."/>
            <person name="Dillman A.R."/>
        </authorList>
    </citation>
    <scope>NUCLEOTIDE SEQUENCE</scope>
    <source>
        <strain evidence="2">PS9179</strain>
        <tissue evidence="2">Whole animal</tissue>
    </source>
</reference>
<sequence>MARKDLRNDSFYGAEELELLGEVADRGTLRGEPVPAIIQDSAKHFRMKLLHDLDESATQLTTEFRCRSNEISESVRALLGTRQATTEDVTSEQVEHDVPEPLVETSSEINENVESCEPLSCRERPMDTSSASLATDTLSASLANDTSSASLAKDTSSAKDSSPKEMEIWQCQKCRKEFRQNSVLGLLSHIAVHESVSCPCFIEDCSFVCKTASSVGDHLRNRHGFSAEQIKYHQPLLSRLMTQQRDKAKAKLNDYFPPSSCISSKARKTLKRAREESCSDQVADTSASVQLYR</sequence>
<proteinExistence type="predicted"/>
<keyword evidence="3" id="KW-1185">Reference proteome</keyword>